<evidence type="ECO:0008006" key="3">
    <source>
        <dbReference type="Google" id="ProtNLM"/>
    </source>
</evidence>
<dbReference type="InterPro" id="IPR004394">
    <property type="entry name" value="Iojap/RsfS/C7orf30"/>
</dbReference>
<proteinExistence type="inferred from homology"/>
<comment type="similarity">
    <text evidence="1">Belongs to the Iojap/RsfS family.</text>
</comment>
<dbReference type="AlphaFoldDB" id="X0XCM0"/>
<dbReference type="GO" id="GO:0090071">
    <property type="term" value="P:negative regulation of ribosome biogenesis"/>
    <property type="evidence" value="ECO:0007669"/>
    <property type="project" value="TreeGrafter"/>
</dbReference>
<dbReference type="EMBL" id="BARS01044920">
    <property type="protein sequence ID" value="GAG40845.1"/>
    <property type="molecule type" value="Genomic_DNA"/>
</dbReference>
<comment type="caution">
    <text evidence="2">The sequence shown here is derived from an EMBL/GenBank/DDBJ whole genome shotgun (WGS) entry which is preliminary data.</text>
</comment>
<reference evidence="2" key="1">
    <citation type="journal article" date="2014" name="Front. Microbiol.">
        <title>High frequency of phylogenetically diverse reductive dehalogenase-homologous genes in deep subseafloor sedimentary metagenomes.</title>
        <authorList>
            <person name="Kawai M."/>
            <person name="Futagami T."/>
            <person name="Toyoda A."/>
            <person name="Takaki Y."/>
            <person name="Nishi S."/>
            <person name="Hori S."/>
            <person name="Arai W."/>
            <person name="Tsubouchi T."/>
            <person name="Morono Y."/>
            <person name="Uchiyama I."/>
            <person name="Ito T."/>
            <person name="Fujiyama A."/>
            <person name="Inagaki F."/>
            <person name="Takami H."/>
        </authorList>
    </citation>
    <scope>NUCLEOTIDE SEQUENCE</scope>
    <source>
        <strain evidence="2">Expedition CK06-06</strain>
    </source>
</reference>
<dbReference type="SUPFAM" id="SSF81301">
    <property type="entry name" value="Nucleotidyltransferase"/>
    <property type="match status" value="1"/>
</dbReference>
<dbReference type="GO" id="GO:0043023">
    <property type="term" value="F:ribosomal large subunit binding"/>
    <property type="evidence" value="ECO:0007669"/>
    <property type="project" value="TreeGrafter"/>
</dbReference>
<dbReference type="PANTHER" id="PTHR21043">
    <property type="entry name" value="IOJAP SUPERFAMILY ORTHOLOG"/>
    <property type="match status" value="1"/>
</dbReference>
<dbReference type="HAMAP" id="MF_01477">
    <property type="entry name" value="Iojap_RsfS"/>
    <property type="match status" value="1"/>
</dbReference>
<dbReference type="PANTHER" id="PTHR21043:SF0">
    <property type="entry name" value="MITOCHONDRIAL ASSEMBLY OF RIBOSOMAL LARGE SUBUNIT PROTEIN 1"/>
    <property type="match status" value="1"/>
</dbReference>
<protein>
    <recommendedName>
        <fullName evidence="3">Ribosomal silencing factor RsfS</fullName>
    </recommendedName>
</protein>
<evidence type="ECO:0000313" key="2">
    <source>
        <dbReference type="EMBL" id="GAG40845.1"/>
    </source>
</evidence>
<accession>X0XCM0</accession>
<dbReference type="Pfam" id="PF02410">
    <property type="entry name" value="RsfS"/>
    <property type="match status" value="1"/>
</dbReference>
<organism evidence="2">
    <name type="scientific">marine sediment metagenome</name>
    <dbReference type="NCBI Taxonomy" id="412755"/>
    <lineage>
        <taxon>unclassified sequences</taxon>
        <taxon>metagenomes</taxon>
        <taxon>ecological metagenomes</taxon>
    </lineage>
</organism>
<dbReference type="GO" id="GO:0017148">
    <property type="term" value="P:negative regulation of translation"/>
    <property type="evidence" value="ECO:0007669"/>
    <property type="project" value="TreeGrafter"/>
</dbReference>
<gene>
    <name evidence="2" type="ORF">S01H1_67793</name>
</gene>
<name>X0XCM0_9ZZZZ</name>
<evidence type="ECO:0000256" key="1">
    <source>
        <dbReference type="ARBA" id="ARBA00010574"/>
    </source>
</evidence>
<dbReference type="NCBIfam" id="TIGR00090">
    <property type="entry name" value="rsfS_iojap_ybeB"/>
    <property type="match status" value="1"/>
</dbReference>
<dbReference type="Gene3D" id="3.30.460.10">
    <property type="entry name" value="Beta Polymerase, domain 2"/>
    <property type="match status" value="1"/>
</dbReference>
<dbReference type="InterPro" id="IPR043519">
    <property type="entry name" value="NT_sf"/>
</dbReference>
<sequence length="126" mass="14627">MNKNSLAIAKMAAAAAEEKKAKDTVILKLSKLTLIADYFVITSGGSEPQLKAISNFIMRKLKENKIRLLHYEGKPETGWILLDYSDVIVHIFSKEKRDFYDLEYIWQEAKKLLLLKRKKILKEEKQ</sequence>